<comment type="caution">
    <text evidence="3">The sequence shown here is derived from an EMBL/GenBank/DDBJ whole genome shotgun (WGS) entry which is preliminary data.</text>
</comment>
<sequence length="179" mass="19282">MRLSSALAFVALATAAAPALSAPYPYDASDLFSKREYEDLMTREEAVELVARVLLSRNYVAEARDLLARASGRGSSPPRSMHRPRAYPTPAAVVDPRDLEARGHGKPGATTRGPPKPVATTKAPPPNASTRKPKPRSLPTLVLEARDLERRASITMRTTSPRPKPRSFPTLAPVVAPGI</sequence>
<dbReference type="EMBL" id="JANAWD010000254">
    <property type="protein sequence ID" value="KAJ3482839.1"/>
    <property type="molecule type" value="Genomic_DNA"/>
</dbReference>
<feature type="compositionally biased region" description="Low complexity" evidence="1">
    <location>
        <begin position="70"/>
        <end position="79"/>
    </location>
</feature>
<gene>
    <name evidence="3" type="ORF">NLI96_g6706</name>
</gene>
<evidence type="ECO:0000313" key="4">
    <source>
        <dbReference type="Proteomes" id="UP001212997"/>
    </source>
</evidence>
<evidence type="ECO:0000256" key="1">
    <source>
        <dbReference type="SAM" id="MobiDB-lite"/>
    </source>
</evidence>
<protein>
    <submittedName>
        <fullName evidence="3">Uncharacterized protein</fullName>
    </submittedName>
</protein>
<feature type="signal peptide" evidence="2">
    <location>
        <begin position="1"/>
        <end position="21"/>
    </location>
</feature>
<reference evidence="3" key="1">
    <citation type="submission" date="2022-07" db="EMBL/GenBank/DDBJ databases">
        <title>Genome Sequence of Physisporinus lineatus.</title>
        <authorList>
            <person name="Buettner E."/>
        </authorList>
    </citation>
    <scope>NUCLEOTIDE SEQUENCE</scope>
    <source>
        <strain evidence="3">VT162</strain>
    </source>
</reference>
<evidence type="ECO:0000256" key="2">
    <source>
        <dbReference type="SAM" id="SignalP"/>
    </source>
</evidence>
<feature type="chain" id="PRO_5042100281" evidence="2">
    <location>
        <begin position="22"/>
        <end position="179"/>
    </location>
</feature>
<evidence type="ECO:0000313" key="3">
    <source>
        <dbReference type="EMBL" id="KAJ3482839.1"/>
    </source>
</evidence>
<dbReference type="AlphaFoldDB" id="A0AAD5V0J5"/>
<organism evidence="3 4">
    <name type="scientific">Meripilus lineatus</name>
    <dbReference type="NCBI Taxonomy" id="2056292"/>
    <lineage>
        <taxon>Eukaryota</taxon>
        <taxon>Fungi</taxon>
        <taxon>Dikarya</taxon>
        <taxon>Basidiomycota</taxon>
        <taxon>Agaricomycotina</taxon>
        <taxon>Agaricomycetes</taxon>
        <taxon>Polyporales</taxon>
        <taxon>Meripilaceae</taxon>
        <taxon>Meripilus</taxon>
    </lineage>
</organism>
<dbReference type="Proteomes" id="UP001212997">
    <property type="component" value="Unassembled WGS sequence"/>
</dbReference>
<keyword evidence="2" id="KW-0732">Signal</keyword>
<proteinExistence type="predicted"/>
<name>A0AAD5V0J5_9APHY</name>
<keyword evidence="4" id="KW-1185">Reference proteome</keyword>
<feature type="region of interest" description="Disordered" evidence="1">
    <location>
        <begin position="70"/>
        <end position="179"/>
    </location>
</feature>
<accession>A0AAD5V0J5</accession>